<proteinExistence type="predicted"/>
<gene>
    <name evidence="1" type="ORF">METZ01_LOCUS387015</name>
</gene>
<evidence type="ECO:0000313" key="1">
    <source>
        <dbReference type="EMBL" id="SVD34161.1"/>
    </source>
</evidence>
<dbReference type="EMBL" id="UINC01144566">
    <property type="protein sequence ID" value="SVD34161.1"/>
    <property type="molecule type" value="Genomic_DNA"/>
</dbReference>
<reference evidence="1" key="1">
    <citation type="submission" date="2018-05" db="EMBL/GenBank/DDBJ databases">
        <authorList>
            <person name="Lanie J.A."/>
            <person name="Ng W.-L."/>
            <person name="Kazmierczak K.M."/>
            <person name="Andrzejewski T.M."/>
            <person name="Davidsen T.M."/>
            <person name="Wayne K.J."/>
            <person name="Tettelin H."/>
            <person name="Glass J.I."/>
            <person name="Rusch D."/>
            <person name="Podicherti R."/>
            <person name="Tsui H.-C.T."/>
            <person name="Winkler M.E."/>
        </authorList>
    </citation>
    <scope>NUCLEOTIDE SEQUENCE</scope>
</reference>
<protein>
    <submittedName>
        <fullName evidence="1">Uncharacterized protein</fullName>
    </submittedName>
</protein>
<sequence>VHASLILAVAALASASSVGLDLRAVV</sequence>
<accession>A0A382UKF2</accession>
<feature type="non-terminal residue" evidence="1">
    <location>
        <position position="1"/>
    </location>
</feature>
<organism evidence="1">
    <name type="scientific">marine metagenome</name>
    <dbReference type="NCBI Taxonomy" id="408172"/>
    <lineage>
        <taxon>unclassified sequences</taxon>
        <taxon>metagenomes</taxon>
        <taxon>ecological metagenomes</taxon>
    </lineage>
</organism>
<dbReference type="AlphaFoldDB" id="A0A382UKF2"/>
<name>A0A382UKF2_9ZZZZ</name>